<gene>
    <name evidence="2" type="ORF">F9U64_18660</name>
</gene>
<dbReference type="EMBL" id="WEID01000097">
    <property type="protein sequence ID" value="KAB8127038.1"/>
    <property type="molecule type" value="Genomic_DNA"/>
</dbReference>
<keyword evidence="1" id="KW-0812">Transmembrane</keyword>
<reference evidence="2 3" key="1">
    <citation type="submission" date="2019-10" db="EMBL/GenBank/DDBJ databases">
        <title>Gracilibacillus sp. nov. isolated from rice seeds.</title>
        <authorList>
            <person name="He S."/>
        </authorList>
    </citation>
    <scope>NUCLEOTIDE SEQUENCE [LARGE SCALE GENOMIC DNA]</scope>
    <source>
        <strain evidence="2 3">TD8</strain>
    </source>
</reference>
<evidence type="ECO:0000313" key="3">
    <source>
        <dbReference type="Proteomes" id="UP000480246"/>
    </source>
</evidence>
<evidence type="ECO:0000313" key="2">
    <source>
        <dbReference type="EMBL" id="KAB8127038.1"/>
    </source>
</evidence>
<organism evidence="2 3">
    <name type="scientific">Gracilibacillus oryzae</name>
    <dbReference type="NCBI Taxonomy" id="1672701"/>
    <lineage>
        <taxon>Bacteria</taxon>
        <taxon>Bacillati</taxon>
        <taxon>Bacillota</taxon>
        <taxon>Bacilli</taxon>
        <taxon>Bacillales</taxon>
        <taxon>Bacillaceae</taxon>
        <taxon>Gracilibacillus</taxon>
    </lineage>
</organism>
<evidence type="ECO:0000256" key="1">
    <source>
        <dbReference type="SAM" id="Phobius"/>
    </source>
</evidence>
<proteinExistence type="predicted"/>
<protein>
    <submittedName>
        <fullName evidence="2">Uncharacterized protein</fullName>
    </submittedName>
</protein>
<dbReference type="RefSeq" id="WP_153406393.1">
    <property type="nucleotide sequence ID" value="NZ_ML762445.1"/>
</dbReference>
<keyword evidence="3" id="KW-1185">Reference proteome</keyword>
<dbReference type="Proteomes" id="UP000480246">
    <property type="component" value="Unassembled WGS sequence"/>
</dbReference>
<keyword evidence="1" id="KW-1133">Transmembrane helix</keyword>
<comment type="caution">
    <text evidence="2">The sequence shown here is derived from an EMBL/GenBank/DDBJ whole genome shotgun (WGS) entry which is preliminary data.</text>
</comment>
<feature type="transmembrane region" description="Helical" evidence="1">
    <location>
        <begin position="43"/>
        <end position="64"/>
    </location>
</feature>
<dbReference type="AlphaFoldDB" id="A0A7C8GRV9"/>
<keyword evidence="1" id="KW-0472">Membrane</keyword>
<name>A0A7C8GRV9_9BACI</name>
<accession>A0A7C8GRV9</accession>
<sequence>MENIPDFFYMILEKIGDFTYYAIEWLFDTLTDFFLRLGLEEPVAAPISLFITLAAIFFFFGSSSSKKQRKGKRK</sequence>